<dbReference type="Gene3D" id="3.90.1570.10">
    <property type="entry name" value="tt1808, chain A"/>
    <property type="match status" value="1"/>
</dbReference>
<evidence type="ECO:0000313" key="3">
    <source>
        <dbReference type="EMBL" id="ORA38002.1"/>
    </source>
</evidence>
<dbReference type="PANTHER" id="PTHR35400:SF3">
    <property type="entry name" value="SLL1072 PROTEIN"/>
    <property type="match status" value="1"/>
</dbReference>
<dbReference type="OrthoDB" id="9799703at2"/>
<dbReference type="EMBL" id="MVHM01000006">
    <property type="protein sequence ID" value="ORA38002.1"/>
    <property type="molecule type" value="Genomic_DNA"/>
</dbReference>
<dbReference type="InterPro" id="IPR012296">
    <property type="entry name" value="Nuclease_put_TT1808"/>
</dbReference>
<dbReference type="AlphaFoldDB" id="A0A7I7W3F8"/>
<sequence>MSELADDLPRGLLSLEQWDALEVAHTRRWELSEGTLIMSPRPALMHQRISKRLTRLLDDHLPDGVQVLPEIEVTTSASFPPSVRDPDIVVIRDRAFEGRTVRVAAADVVLVVEIVSPGSRGMDHVMKLHEYAKAGIEHYWIVDLEAPSGERFLTYRVDGDVYRPVAALDGDRVHVHEPAEMEFTLDALTGR</sequence>
<dbReference type="Proteomes" id="UP000467379">
    <property type="component" value="Chromosome"/>
</dbReference>
<dbReference type="Pfam" id="PF05685">
    <property type="entry name" value="Uma2"/>
    <property type="match status" value="1"/>
</dbReference>
<evidence type="ECO:0000313" key="2">
    <source>
        <dbReference type="EMBL" id="BBZ10973.1"/>
    </source>
</evidence>
<protein>
    <recommendedName>
        <fullName evidence="1">Putative restriction endonuclease domain-containing protein</fullName>
    </recommendedName>
</protein>
<dbReference type="EMBL" id="AP022606">
    <property type="protein sequence ID" value="BBZ10973.1"/>
    <property type="molecule type" value="Genomic_DNA"/>
</dbReference>
<dbReference type="SUPFAM" id="SSF52980">
    <property type="entry name" value="Restriction endonuclease-like"/>
    <property type="match status" value="1"/>
</dbReference>
<dbReference type="InterPro" id="IPR008538">
    <property type="entry name" value="Uma2"/>
</dbReference>
<evidence type="ECO:0000313" key="4">
    <source>
        <dbReference type="Proteomes" id="UP000192441"/>
    </source>
</evidence>
<gene>
    <name evidence="3" type="ORF">BST20_12910</name>
    <name evidence="2" type="ORF">MBRA_11680</name>
</gene>
<proteinExistence type="predicted"/>
<accession>A0A7I7W3F8</accession>
<dbReference type="InterPro" id="IPR011335">
    <property type="entry name" value="Restrct_endonuc-II-like"/>
</dbReference>
<organism evidence="3 4">
    <name type="scientific">Mycobacterium branderi</name>
    <dbReference type="NCBI Taxonomy" id="43348"/>
    <lineage>
        <taxon>Bacteria</taxon>
        <taxon>Bacillati</taxon>
        <taxon>Actinomycetota</taxon>
        <taxon>Actinomycetes</taxon>
        <taxon>Mycobacteriales</taxon>
        <taxon>Mycobacteriaceae</taxon>
        <taxon>Mycobacterium</taxon>
    </lineage>
</organism>
<reference evidence="3 4" key="1">
    <citation type="submission" date="2016-12" db="EMBL/GenBank/DDBJ databases">
        <title>The new phylogeny of genus Mycobacterium.</title>
        <authorList>
            <person name="Tortoli E."/>
            <person name="Trovato A."/>
            <person name="Cirillo D.M."/>
        </authorList>
    </citation>
    <scope>NUCLEOTIDE SEQUENCE [LARGE SCALE GENOMIC DNA]</scope>
    <source>
        <strain evidence="3 4">DSM 44624</strain>
    </source>
</reference>
<feature type="domain" description="Putative restriction endonuclease" evidence="1">
    <location>
        <begin position="16"/>
        <end position="186"/>
    </location>
</feature>
<dbReference type="RefSeq" id="WP_083131809.1">
    <property type="nucleotide sequence ID" value="NZ_AP022606.1"/>
</dbReference>
<dbReference type="PANTHER" id="PTHR35400">
    <property type="entry name" value="SLR1083 PROTEIN"/>
    <property type="match status" value="1"/>
</dbReference>
<reference evidence="2" key="3">
    <citation type="submission" date="2020-02" db="EMBL/GenBank/DDBJ databases">
        <authorList>
            <person name="Matsumoto Y."/>
            <person name="Kinjo T."/>
            <person name="Motooka D."/>
            <person name="Nabeya D."/>
            <person name="Jung N."/>
            <person name="Uechi K."/>
            <person name="Horii T."/>
            <person name="Iida T."/>
            <person name="Fujita J."/>
            <person name="Nakamura S."/>
        </authorList>
    </citation>
    <scope>NUCLEOTIDE SEQUENCE</scope>
    <source>
        <strain evidence="2">JCM 12687</strain>
    </source>
</reference>
<reference evidence="2 5" key="2">
    <citation type="journal article" date="2019" name="Emerg. Microbes Infect.">
        <title>Comprehensive subspecies identification of 175 nontuberculous mycobacteria species based on 7547 genomic profiles.</title>
        <authorList>
            <person name="Matsumoto Y."/>
            <person name="Kinjo T."/>
            <person name="Motooka D."/>
            <person name="Nabeya D."/>
            <person name="Jung N."/>
            <person name="Uechi K."/>
            <person name="Horii T."/>
            <person name="Iida T."/>
            <person name="Fujita J."/>
            <person name="Nakamura S."/>
        </authorList>
    </citation>
    <scope>NUCLEOTIDE SEQUENCE [LARGE SCALE GENOMIC DNA]</scope>
    <source>
        <strain evidence="2 5">JCM 12687</strain>
    </source>
</reference>
<evidence type="ECO:0000259" key="1">
    <source>
        <dbReference type="Pfam" id="PF05685"/>
    </source>
</evidence>
<evidence type="ECO:0000313" key="5">
    <source>
        <dbReference type="Proteomes" id="UP000467379"/>
    </source>
</evidence>
<dbReference type="Proteomes" id="UP000192441">
    <property type="component" value="Unassembled WGS sequence"/>
</dbReference>
<keyword evidence="5" id="KW-1185">Reference proteome</keyword>
<dbReference type="CDD" id="cd06260">
    <property type="entry name" value="DUF820-like"/>
    <property type="match status" value="1"/>
</dbReference>
<name>A0A7I7W3F8_9MYCO</name>